<feature type="compositionally biased region" description="Low complexity" evidence="5">
    <location>
        <begin position="30"/>
        <end position="46"/>
    </location>
</feature>
<dbReference type="InterPro" id="IPR051909">
    <property type="entry name" value="MFP_Cation_Efflux"/>
</dbReference>
<feature type="domain" description="CusB-like beta-barrel" evidence="8">
    <location>
        <begin position="273"/>
        <end position="349"/>
    </location>
</feature>
<dbReference type="Pfam" id="PF25975">
    <property type="entry name" value="CzcB_C"/>
    <property type="match status" value="1"/>
</dbReference>
<dbReference type="Gene3D" id="2.40.50.100">
    <property type="match status" value="1"/>
</dbReference>
<evidence type="ECO:0000313" key="10">
    <source>
        <dbReference type="EMBL" id="SIR21224.1"/>
    </source>
</evidence>
<comment type="similarity">
    <text evidence="1">Belongs to the membrane fusion protein (MFP) (TC 8.A.1) family.</text>
</comment>
<dbReference type="Proteomes" id="UP000186819">
    <property type="component" value="Unassembled WGS sequence"/>
</dbReference>
<evidence type="ECO:0000259" key="7">
    <source>
        <dbReference type="Pfam" id="PF25919"/>
    </source>
</evidence>
<evidence type="ECO:0000256" key="5">
    <source>
        <dbReference type="SAM" id="MobiDB-lite"/>
    </source>
</evidence>
<dbReference type="GO" id="GO:0016020">
    <property type="term" value="C:membrane"/>
    <property type="evidence" value="ECO:0007669"/>
    <property type="project" value="InterPro"/>
</dbReference>
<dbReference type="EMBL" id="FTMD01000011">
    <property type="protein sequence ID" value="SIR21224.1"/>
    <property type="molecule type" value="Genomic_DNA"/>
</dbReference>
<organism evidence="10 11">
    <name type="scientific">Aromatoleum tolulyticum</name>
    <dbReference type="NCBI Taxonomy" id="34027"/>
    <lineage>
        <taxon>Bacteria</taxon>
        <taxon>Pseudomonadati</taxon>
        <taxon>Pseudomonadota</taxon>
        <taxon>Betaproteobacteria</taxon>
        <taxon>Rhodocyclales</taxon>
        <taxon>Rhodocyclaceae</taxon>
        <taxon>Aromatoleum</taxon>
    </lineage>
</organism>
<evidence type="ECO:0000256" key="4">
    <source>
        <dbReference type="ARBA" id="ARBA00023065"/>
    </source>
</evidence>
<dbReference type="PANTHER" id="PTHR30097">
    <property type="entry name" value="CATION EFFLUX SYSTEM PROTEIN CUSB"/>
    <property type="match status" value="1"/>
</dbReference>
<evidence type="ECO:0000313" key="11">
    <source>
        <dbReference type="Proteomes" id="UP000186819"/>
    </source>
</evidence>
<evidence type="ECO:0000256" key="1">
    <source>
        <dbReference type="ARBA" id="ARBA00009477"/>
    </source>
</evidence>
<evidence type="ECO:0000256" key="6">
    <source>
        <dbReference type="SAM" id="SignalP"/>
    </source>
</evidence>
<dbReference type="AlphaFoldDB" id="A0A1N6Z311"/>
<evidence type="ECO:0000259" key="9">
    <source>
        <dbReference type="Pfam" id="PF25975"/>
    </source>
</evidence>
<dbReference type="FunFam" id="2.40.420.20:FF:000003">
    <property type="entry name" value="Cation efflux system protein cusB"/>
    <property type="match status" value="1"/>
</dbReference>
<dbReference type="GO" id="GO:0015679">
    <property type="term" value="P:plasma membrane copper ion transport"/>
    <property type="evidence" value="ECO:0007669"/>
    <property type="project" value="TreeGrafter"/>
</dbReference>
<name>A0A1N6Z311_9RHOO</name>
<gene>
    <name evidence="10" type="ORF">SAMN05421829_11172</name>
</gene>
<keyword evidence="11" id="KW-1185">Reference proteome</keyword>
<dbReference type="Pfam" id="PF25919">
    <property type="entry name" value="BSH_CusB"/>
    <property type="match status" value="1"/>
</dbReference>
<dbReference type="Gene3D" id="2.40.50.320">
    <property type="entry name" value="Copper binding periplasmic protein CusF"/>
    <property type="match status" value="1"/>
</dbReference>
<dbReference type="FunFam" id="2.40.30.170:FF:000010">
    <property type="entry name" value="Efflux RND transporter periplasmic adaptor subunit"/>
    <property type="match status" value="1"/>
</dbReference>
<dbReference type="Gene3D" id="2.40.420.20">
    <property type="match status" value="1"/>
</dbReference>
<dbReference type="STRING" id="34027.SAMN05421829_11172"/>
<dbReference type="Pfam" id="PF11604">
    <property type="entry name" value="CusF_Ec"/>
    <property type="match status" value="1"/>
</dbReference>
<proteinExistence type="inferred from homology"/>
<dbReference type="Pfam" id="PF25954">
    <property type="entry name" value="Beta-barrel_RND_2"/>
    <property type="match status" value="1"/>
</dbReference>
<dbReference type="InterPro" id="IPR058649">
    <property type="entry name" value="CzcB_C"/>
</dbReference>
<feature type="signal peptide" evidence="6">
    <location>
        <begin position="1"/>
        <end position="19"/>
    </location>
</feature>
<feature type="chain" id="PRO_5012523505" evidence="6">
    <location>
        <begin position="20"/>
        <end position="522"/>
    </location>
</feature>
<keyword evidence="2" id="KW-0813">Transport</keyword>
<evidence type="ECO:0000256" key="3">
    <source>
        <dbReference type="ARBA" id="ARBA00022729"/>
    </source>
</evidence>
<keyword evidence="4" id="KW-0406">Ion transport</keyword>
<sequence>MKPAAQLAAGAAAVALALAAGYFAGTRNADHPAPATSADATAPAPAENTGGKKILYYRNPMGLPDTSPVPKKDSMGMDYIPVYEGEDAGADDTGTVTVSPSRLQTLGVRTALAELRALDEPVRVVGRVAINERTIVDVAPRFEGWIERLHVNANGDPVRRGQALFSVYSPELMSAGSELQIAERLQRDAAADPAAAESARRLAEATRARVSNWQMKLPEGAKAGTDGPSVTSPGSGRLTFTSPANGIVLEKKAVEGMRFMPGEALYRIADLSSVWVLADVYERDLARVKPGQPATVTLDAFPGRSFPAKVAYLYPTLDAATRTVSIRLELANPEGLLRPGLFAHAEVATGKAAPVLTVPASAMIDSGERQVVLVAQDEGRFLPKAVKVGRRGSDHIEIIEGIAAGDRVVVSANFLIDAESNLRAALATFTAGKDGGAAVPNYSADGTLDAIDTSAGTVSITHGAIPALKWPPMTMDFNLASPDVAKGVAPGTPIRFEFEQRAQGEFTITRIEPAAASGHKGH</sequence>
<dbReference type="SUPFAM" id="SSF111369">
    <property type="entry name" value="HlyD-like secretion proteins"/>
    <property type="match status" value="1"/>
</dbReference>
<feature type="domain" description="CzcB-like C-terminal circularly permuted SH3-like" evidence="9">
    <location>
        <begin position="356"/>
        <end position="416"/>
    </location>
</feature>
<keyword evidence="3 6" id="KW-0732">Signal</keyword>
<dbReference type="GO" id="GO:0046914">
    <property type="term" value="F:transition metal ion binding"/>
    <property type="evidence" value="ECO:0007669"/>
    <property type="project" value="TreeGrafter"/>
</dbReference>
<dbReference type="InterPro" id="IPR006143">
    <property type="entry name" value="RND_pump_MFP"/>
</dbReference>
<protein>
    <submittedName>
        <fullName evidence="10">Membrane fusion protein, Cu(I)/Ag(I) efflux system</fullName>
    </submittedName>
</protein>
<dbReference type="GO" id="GO:0022857">
    <property type="term" value="F:transmembrane transporter activity"/>
    <property type="evidence" value="ECO:0007669"/>
    <property type="project" value="InterPro"/>
</dbReference>
<dbReference type="InterPro" id="IPR042230">
    <property type="entry name" value="CusF_sf"/>
</dbReference>
<feature type="region of interest" description="Disordered" evidence="5">
    <location>
        <begin position="30"/>
        <end position="51"/>
    </location>
</feature>
<dbReference type="NCBIfam" id="TIGR01730">
    <property type="entry name" value="RND_mfp"/>
    <property type="match status" value="1"/>
</dbReference>
<dbReference type="InterPro" id="IPR021647">
    <property type="entry name" value="CusF_Ec"/>
</dbReference>
<feature type="domain" description="CusB-like barrel-sandwich hybrid" evidence="7">
    <location>
        <begin position="138"/>
        <end position="269"/>
    </location>
</feature>
<dbReference type="RefSeq" id="WP_076603198.1">
    <property type="nucleotide sequence ID" value="NZ_FTMD01000011.1"/>
</dbReference>
<evidence type="ECO:0000259" key="8">
    <source>
        <dbReference type="Pfam" id="PF25954"/>
    </source>
</evidence>
<dbReference type="Gene3D" id="2.40.30.170">
    <property type="match status" value="1"/>
</dbReference>
<dbReference type="OrthoDB" id="9806939at2"/>
<dbReference type="GO" id="GO:0060003">
    <property type="term" value="P:copper ion export"/>
    <property type="evidence" value="ECO:0007669"/>
    <property type="project" value="TreeGrafter"/>
</dbReference>
<dbReference type="GO" id="GO:0030288">
    <property type="term" value="C:outer membrane-bounded periplasmic space"/>
    <property type="evidence" value="ECO:0007669"/>
    <property type="project" value="TreeGrafter"/>
</dbReference>
<evidence type="ECO:0000256" key="2">
    <source>
        <dbReference type="ARBA" id="ARBA00022448"/>
    </source>
</evidence>
<dbReference type="InterPro" id="IPR058792">
    <property type="entry name" value="Beta-barrel_RND_2"/>
</dbReference>
<accession>A0A1N6Z311</accession>
<dbReference type="PANTHER" id="PTHR30097:SF15">
    <property type="entry name" value="CATION EFFLUX SYSTEM PROTEIN CUSB"/>
    <property type="match status" value="1"/>
</dbReference>
<reference evidence="11" key="1">
    <citation type="submission" date="2017-01" db="EMBL/GenBank/DDBJ databases">
        <authorList>
            <person name="Varghese N."/>
            <person name="Submissions S."/>
        </authorList>
    </citation>
    <scope>NUCLEOTIDE SEQUENCE [LARGE SCALE GENOMIC DNA]</scope>
    <source>
        <strain evidence="11">ATCC 51758</strain>
    </source>
</reference>
<dbReference type="InterPro" id="IPR058790">
    <property type="entry name" value="BSH_CusB"/>
</dbReference>